<accession>A0A382D0W9</accession>
<protein>
    <recommendedName>
        <fullName evidence="2">Fe2OG dioxygenase domain-containing protein</fullName>
    </recommendedName>
</protein>
<evidence type="ECO:0000313" key="1">
    <source>
        <dbReference type="EMBL" id="SVB31975.1"/>
    </source>
</evidence>
<gene>
    <name evidence="1" type="ORF">METZ01_LOCUS184829</name>
</gene>
<sequence>VSKRDLEFFKQNGYISLGKILSDDEVTRCTEQYDRDRETQGYFWSGYNHHQSINCDSLVSWPEVDELIRHPKAIPPIEELMGGPVCFSEVCVRHMARYEGEVRQAWHRDRRHDPARPYRMPYIQLMLYLTDVDEGSHCFSISPESSDEPILETEAQLKRSPGVDLHGPAGTAILFNIAVLHPATVRPTKRERKTVQTYYGPHDGPFLSNDSCIPTSFWRDHTDEATRTFYGKLNPRSDKFATAFG</sequence>
<dbReference type="AlphaFoldDB" id="A0A382D0W9"/>
<reference evidence="1" key="1">
    <citation type="submission" date="2018-05" db="EMBL/GenBank/DDBJ databases">
        <authorList>
            <person name="Lanie J.A."/>
            <person name="Ng W.-L."/>
            <person name="Kazmierczak K.M."/>
            <person name="Andrzejewski T.M."/>
            <person name="Davidsen T.M."/>
            <person name="Wayne K.J."/>
            <person name="Tettelin H."/>
            <person name="Glass J.I."/>
            <person name="Rusch D."/>
            <person name="Podicherti R."/>
            <person name="Tsui H.-C.T."/>
            <person name="Winkler M.E."/>
        </authorList>
    </citation>
    <scope>NUCLEOTIDE SEQUENCE</scope>
</reference>
<dbReference type="Gene3D" id="2.60.120.620">
    <property type="entry name" value="q2cbj1_9rhob like domain"/>
    <property type="match status" value="1"/>
</dbReference>
<dbReference type="SUPFAM" id="SSF51197">
    <property type="entry name" value="Clavaminate synthase-like"/>
    <property type="match status" value="1"/>
</dbReference>
<dbReference type="EMBL" id="UINC01037060">
    <property type="protein sequence ID" value="SVB31975.1"/>
    <property type="molecule type" value="Genomic_DNA"/>
</dbReference>
<proteinExistence type="predicted"/>
<organism evidence="1">
    <name type="scientific">marine metagenome</name>
    <dbReference type="NCBI Taxonomy" id="408172"/>
    <lineage>
        <taxon>unclassified sequences</taxon>
        <taxon>metagenomes</taxon>
        <taxon>ecological metagenomes</taxon>
    </lineage>
</organism>
<name>A0A382D0W9_9ZZZZ</name>
<feature type="non-terminal residue" evidence="1">
    <location>
        <position position="1"/>
    </location>
</feature>
<dbReference type="Pfam" id="PF05721">
    <property type="entry name" value="PhyH"/>
    <property type="match status" value="1"/>
</dbReference>
<evidence type="ECO:0008006" key="2">
    <source>
        <dbReference type="Google" id="ProtNLM"/>
    </source>
</evidence>
<dbReference type="InterPro" id="IPR008775">
    <property type="entry name" value="Phytyl_CoA_dOase-like"/>
</dbReference>